<protein>
    <submittedName>
        <fullName evidence="6">Class I SAM-dependent methyltransferase</fullName>
    </submittedName>
</protein>
<dbReference type="CDD" id="cd02440">
    <property type="entry name" value="AdoMet_MTases"/>
    <property type="match status" value="1"/>
</dbReference>
<accession>A0ABS1VWE8</accession>
<dbReference type="RefSeq" id="WP_202995430.1">
    <property type="nucleotide sequence ID" value="NZ_JAENHO010000009.1"/>
</dbReference>
<proteinExistence type="inferred from homology"/>
<dbReference type="EMBL" id="JAENHO010000009">
    <property type="protein sequence ID" value="MBL7258774.1"/>
    <property type="molecule type" value="Genomic_DNA"/>
</dbReference>
<sequence>MTLHSDWGHLRIRPVGPLVQALVFTAFGITLDKSRQGLVRGSERGRHGVPTLTVTNPGDFAARLLRDGNLGFGEAFIQQSWRGGDGTASLQAETDEIVDWLAVYAGKLASRGRWNEVASQLGWRWRMPRGVPNTRGGARRNVALHYDLPPDFFRLFLDEDLVYSCADFSRATRLKEAQRDKMDAILDLAEVREGATLLDIGCGWGGLLVSAATRRGAHATGITVSQRQFDYCRARITDIAGPGTATVDLADYRDQSGVYHSITSVEMIEAVGSAYWASYLRELESLLATDGAIALQLITFPDGRMEQQLGNYSWVDRYIFPGGELPSIPAIERILKRDTGLEITQLRRLSASYAKTLRMWRHRFCARLEEVRDQGFDDRFIRIWALYLAYFEAGFRVRYLDVWQCQIKRSADLA</sequence>
<evidence type="ECO:0000313" key="6">
    <source>
        <dbReference type="EMBL" id="MBL7258774.1"/>
    </source>
</evidence>
<dbReference type="PANTHER" id="PTHR43667:SF2">
    <property type="entry name" value="FATTY ACID C-METHYL TRANSFERASE"/>
    <property type="match status" value="1"/>
</dbReference>
<dbReference type="GO" id="GO:0032259">
    <property type="term" value="P:methylation"/>
    <property type="evidence" value="ECO:0007669"/>
    <property type="project" value="UniProtKB-KW"/>
</dbReference>
<dbReference type="SUPFAM" id="SSF53335">
    <property type="entry name" value="S-adenosyl-L-methionine-dependent methyltransferases"/>
    <property type="match status" value="1"/>
</dbReference>
<evidence type="ECO:0000256" key="2">
    <source>
        <dbReference type="ARBA" id="ARBA00022603"/>
    </source>
</evidence>
<keyword evidence="7" id="KW-1185">Reference proteome</keyword>
<keyword evidence="5" id="KW-0443">Lipid metabolism</keyword>
<dbReference type="Proteomes" id="UP000598996">
    <property type="component" value="Unassembled WGS sequence"/>
</dbReference>
<keyword evidence="2 6" id="KW-0489">Methyltransferase</keyword>
<dbReference type="Pfam" id="PF02353">
    <property type="entry name" value="CMAS"/>
    <property type="match status" value="1"/>
</dbReference>
<dbReference type="Gene3D" id="3.40.50.150">
    <property type="entry name" value="Vaccinia Virus protein VP39"/>
    <property type="match status" value="1"/>
</dbReference>
<evidence type="ECO:0000256" key="5">
    <source>
        <dbReference type="ARBA" id="ARBA00023098"/>
    </source>
</evidence>
<evidence type="ECO:0000313" key="7">
    <source>
        <dbReference type="Proteomes" id="UP000598996"/>
    </source>
</evidence>
<evidence type="ECO:0000256" key="1">
    <source>
        <dbReference type="ARBA" id="ARBA00010815"/>
    </source>
</evidence>
<gene>
    <name evidence="6" type="ORF">JKJ07_31130</name>
</gene>
<dbReference type="InterPro" id="IPR029063">
    <property type="entry name" value="SAM-dependent_MTases_sf"/>
</dbReference>
<dbReference type="PANTHER" id="PTHR43667">
    <property type="entry name" value="CYCLOPROPANE-FATTY-ACYL-PHOSPHOLIPID SYNTHASE"/>
    <property type="match status" value="1"/>
</dbReference>
<organism evidence="6 7">
    <name type="scientific">Paractinoplanes lichenicola</name>
    <dbReference type="NCBI Taxonomy" id="2802976"/>
    <lineage>
        <taxon>Bacteria</taxon>
        <taxon>Bacillati</taxon>
        <taxon>Actinomycetota</taxon>
        <taxon>Actinomycetes</taxon>
        <taxon>Micromonosporales</taxon>
        <taxon>Micromonosporaceae</taxon>
        <taxon>Paractinoplanes</taxon>
    </lineage>
</organism>
<reference evidence="6 7" key="1">
    <citation type="submission" date="2021-01" db="EMBL/GenBank/DDBJ databases">
        <title>Actinoplanes sp. nov. LDG1-01 isolated from lichen.</title>
        <authorList>
            <person name="Saeng-In P."/>
            <person name="Phongsopitanun W."/>
            <person name="Kanchanasin P."/>
            <person name="Yuki M."/>
            <person name="Kudo T."/>
            <person name="Ohkuma M."/>
            <person name="Tanasupawat S."/>
        </authorList>
    </citation>
    <scope>NUCLEOTIDE SEQUENCE [LARGE SCALE GENOMIC DNA]</scope>
    <source>
        <strain evidence="6 7">LDG1-01</strain>
    </source>
</reference>
<evidence type="ECO:0000256" key="3">
    <source>
        <dbReference type="ARBA" id="ARBA00022679"/>
    </source>
</evidence>
<dbReference type="InterPro" id="IPR003333">
    <property type="entry name" value="CMAS"/>
</dbReference>
<comment type="similarity">
    <text evidence="1">Belongs to the CFA/CMAS family.</text>
</comment>
<keyword evidence="4" id="KW-0949">S-adenosyl-L-methionine</keyword>
<dbReference type="PIRSF" id="PIRSF003085">
    <property type="entry name" value="CMAS"/>
    <property type="match status" value="1"/>
</dbReference>
<dbReference type="InterPro" id="IPR050723">
    <property type="entry name" value="CFA/CMAS"/>
</dbReference>
<comment type="caution">
    <text evidence="6">The sequence shown here is derived from an EMBL/GenBank/DDBJ whole genome shotgun (WGS) entry which is preliminary data.</text>
</comment>
<evidence type="ECO:0000256" key="4">
    <source>
        <dbReference type="ARBA" id="ARBA00022691"/>
    </source>
</evidence>
<dbReference type="GO" id="GO:0008168">
    <property type="term" value="F:methyltransferase activity"/>
    <property type="evidence" value="ECO:0007669"/>
    <property type="project" value="UniProtKB-KW"/>
</dbReference>
<keyword evidence="3" id="KW-0808">Transferase</keyword>
<name>A0ABS1VWE8_9ACTN</name>